<feature type="region of interest" description="Disordered" evidence="1">
    <location>
        <begin position="109"/>
        <end position="128"/>
    </location>
</feature>
<feature type="compositionally biased region" description="Low complexity" evidence="1">
    <location>
        <begin position="263"/>
        <end position="277"/>
    </location>
</feature>
<evidence type="ECO:0000313" key="2">
    <source>
        <dbReference type="EMBL" id="KAK0728375.1"/>
    </source>
</evidence>
<dbReference type="EMBL" id="JAUIRO010000002">
    <property type="protein sequence ID" value="KAK0728375.1"/>
    <property type="molecule type" value="Genomic_DNA"/>
</dbReference>
<feature type="region of interest" description="Disordered" evidence="1">
    <location>
        <begin position="29"/>
        <end position="65"/>
    </location>
</feature>
<keyword evidence="3" id="KW-1185">Reference proteome</keyword>
<dbReference type="AlphaFoldDB" id="A0AA40E627"/>
<reference evidence="2" key="1">
    <citation type="submission" date="2023-06" db="EMBL/GenBank/DDBJ databases">
        <title>Genome-scale phylogeny and comparative genomics of the fungal order Sordariales.</title>
        <authorList>
            <consortium name="Lawrence Berkeley National Laboratory"/>
            <person name="Hensen N."/>
            <person name="Bonometti L."/>
            <person name="Westerberg I."/>
            <person name="Brannstrom I.O."/>
            <person name="Guillou S."/>
            <person name="Cros-Aarteil S."/>
            <person name="Calhoun S."/>
            <person name="Haridas S."/>
            <person name="Kuo A."/>
            <person name="Mondo S."/>
            <person name="Pangilinan J."/>
            <person name="Riley R."/>
            <person name="LaButti K."/>
            <person name="Andreopoulos B."/>
            <person name="Lipzen A."/>
            <person name="Chen C."/>
            <person name="Yanf M."/>
            <person name="Daum C."/>
            <person name="Ng V."/>
            <person name="Clum A."/>
            <person name="Steindorff A."/>
            <person name="Ohm R."/>
            <person name="Martin F."/>
            <person name="Silar P."/>
            <person name="Natvig D."/>
            <person name="Lalanne C."/>
            <person name="Gautier V."/>
            <person name="Ament-velasquez S.L."/>
            <person name="Kruys A."/>
            <person name="Hutchinson M.I."/>
            <person name="Powell A.J."/>
            <person name="Barry K."/>
            <person name="Miller A.N."/>
            <person name="Grigoriev I.V."/>
            <person name="Debuchy R."/>
            <person name="Gladieux P."/>
            <person name="Thoren M.H."/>
            <person name="Johannesson H."/>
        </authorList>
    </citation>
    <scope>NUCLEOTIDE SEQUENCE</scope>
    <source>
        <strain evidence="2">SMH2392-1A</strain>
    </source>
</reference>
<feature type="region of interest" description="Disordered" evidence="1">
    <location>
        <begin position="226"/>
        <end position="249"/>
    </location>
</feature>
<name>A0AA40E627_9PEZI</name>
<evidence type="ECO:0000256" key="1">
    <source>
        <dbReference type="SAM" id="MobiDB-lite"/>
    </source>
</evidence>
<feature type="compositionally biased region" description="Low complexity" evidence="1">
    <location>
        <begin position="239"/>
        <end position="249"/>
    </location>
</feature>
<accession>A0AA40E627</accession>
<organism evidence="2 3">
    <name type="scientific">Lasiosphaeria miniovina</name>
    <dbReference type="NCBI Taxonomy" id="1954250"/>
    <lineage>
        <taxon>Eukaryota</taxon>
        <taxon>Fungi</taxon>
        <taxon>Dikarya</taxon>
        <taxon>Ascomycota</taxon>
        <taxon>Pezizomycotina</taxon>
        <taxon>Sordariomycetes</taxon>
        <taxon>Sordariomycetidae</taxon>
        <taxon>Sordariales</taxon>
        <taxon>Lasiosphaeriaceae</taxon>
        <taxon>Lasiosphaeria</taxon>
    </lineage>
</organism>
<dbReference type="Proteomes" id="UP001172101">
    <property type="component" value="Unassembled WGS sequence"/>
</dbReference>
<feature type="compositionally biased region" description="Low complexity" evidence="1">
    <location>
        <begin position="336"/>
        <end position="350"/>
    </location>
</feature>
<proteinExistence type="predicted"/>
<evidence type="ECO:0000313" key="3">
    <source>
        <dbReference type="Proteomes" id="UP001172101"/>
    </source>
</evidence>
<feature type="region of interest" description="Disordered" evidence="1">
    <location>
        <begin position="152"/>
        <end position="210"/>
    </location>
</feature>
<feature type="region of interest" description="Disordered" evidence="1">
    <location>
        <begin position="263"/>
        <end position="361"/>
    </location>
</feature>
<sequence length="392" mass="42493">MPSTKRDFYTSESPGRDFSWFSFRSPAPTTSIAREKAEPSTAYSNAKRRRRSKMATVSEGPKEHPAMLLPATALDNSDAMTLGPWSEWAESGDKKYFWRARQTPNGTWGYQYREGDSSASVKRKSSQYKPPRLLAAPSTTATAAVSAVMPTTPKEVHGSDSPTNSWPTIITTSTGMPTDVDGSNSSAARTTSTKLAAEESSGHALRSPRPMITGPAAIMAKIVLASPPSKKPKRPPPSSRSSRPAAPAARRPMLLSLASLPLQGKNAQQQQHQQQQQKKTDQSLSKPPIANHKSPKPKSMADSMAKSMAKSKKSAAVTTTATTTAATKNDSKRTKAAQTAKAHADATAQAKRLHNKLKSEKELKIDTKKRVRGWLKDVLLETTTPAPWDHPL</sequence>
<gene>
    <name evidence="2" type="ORF">B0T26DRAFT_748605</name>
</gene>
<comment type="caution">
    <text evidence="2">The sequence shown here is derived from an EMBL/GenBank/DDBJ whole genome shotgun (WGS) entry which is preliminary data.</text>
</comment>
<feature type="compositionally biased region" description="Low complexity" evidence="1">
    <location>
        <begin position="298"/>
        <end position="328"/>
    </location>
</feature>
<dbReference type="RefSeq" id="XP_060301230.1">
    <property type="nucleotide sequence ID" value="XM_060444985.1"/>
</dbReference>
<protein>
    <submittedName>
        <fullName evidence="2">Uncharacterized protein</fullName>
    </submittedName>
</protein>
<dbReference type="GeneID" id="85328255"/>
<feature type="compositionally biased region" description="Polar residues" evidence="1">
    <location>
        <begin position="160"/>
        <end position="194"/>
    </location>
</feature>